<dbReference type="EC" id="2.3.1.9" evidence="7"/>
<keyword evidence="8" id="KW-1185">Reference proteome</keyword>
<evidence type="ECO:0000256" key="3">
    <source>
        <dbReference type="ARBA" id="ARBA00023315"/>
    </source>
</evidence>
<feature type="domain" description="Thiolase N-terminal" evidence="5">
    <location>
        <begin position="5"/>
        <end position="267"/>
    </location>
</feature>
<proteinExistence type="inferred from homology"/>
<gene>
    <name evidence="7" type="primary">phaA_3</name>
    <name evidence="7" type="ORF">LMG26411_05268</name>
</gene>
<evidence type="ECO:0000313" key="7">
    <source>
        <dbReference type="EMBL" id="CAG2156512.1"/>
    </source>
</evidence>
<evidence type="ECO:0000256" key="1">
    <source>
        <dbReference type="ARBA" id="ARBA00010982"/>
    </source>
</evidence>
<organism evidence="7 8">
    <name type="scientific">Cupriavidus numazuensis</name>
    <dbReference type="NCBI Taxonomy" id="221992"/>
    <lineage>
        <taxon>Bacteria</taxon>
        <taxon>Pseudomonadati</taxon>
        <taxon>Pseudomonadota</taxon>
        <taxon>Betaproteobacteria</taxon>
        <taxon>Burkholderiales</taxon>
        <taxon>Burkholderiaceae</taxon>
        <taxon>Cupriavidus</taxon>
    </lineage>
</organism>
<reference evidence="7 8" key="1">
    <citation type="submission" date="2021-03" db="EMBL/GenBank/DDBJ databases">
        <authorList>
            <person name="Peeters C."/>
        </authorList>
    </citation>
    <scope>NUCLEOTIDE SEQUENCE [LARGE SCALE GENOMIC DNA]</scope>
    <source>
        <strain evidence="7 8">LMG 26411</strain>
    </source>
</reference>
<dbReference type="NCBIfam" id="TIGR01930">
    <property type="entry name" value="AcCoA-C-Actrans"/>
    <property type="match status" value="1"/>
</dbReference>
<dbReference type="InterPro" id="IPR002155">
    <property type="entry name" value="Thiolase"/>
</dbReference>
<dbReference type="InterPro" id="IPR016039">
    <property type="entry name" value="Thiolase-like"/>
</dbReference>
<dbReference type="NCBIfam" id="NF004853">
    <property type="entry name" value="PRK06205.1"/>
    <property type="match status" value="1"/>
</dbReference>
<dbReference type="CDD" id="cd00751">
    <property type="entry name" value="thiolase"/>
    <property type="match status" value="1"/>
</dbReference>
<evidence type="ECO:0000259" key="6">
    <source>
        <dbReference type="Pfam" id="PF02803"/>
    </source>
</evidence>
<dbReference type="Pfam" id="PF02803">
    <property type="entry name" value="Thiolase_C"/>
    <property type="match status" value="1"/>
</dbReference>
<evidence type="ECO:0000313" key="8">
    <source>
        <dbReference type="Proteomes" id="UP000672657"/>
    </source>
</evidence>
<dbReference type="EMBL" id="CAJPVI010000037">
    <property type="protein sequence ID" value="CAG2156512.1"/>
    <property type="molecule type" value="Genomic_DNA"/>
</dbReference>
<dbReference type="PANTHER" id="PTHR18919">
    <property type="entry name" value="ACETYL-COA C-ACYLTRANSFERASE"/>
    <property type="match status" value="1"/>
</dbReference>
<keyword evidence="2 4" id="KW-0808">Transferase</keyword>
<comment type="caution">
    <text evidence="7">The sequence shown here is derived from an EMBL/GenBank/DDBJ whole genome shotgun (WGS) entry which is preliminary data.</text>
</comment>
<evidence type="ECO:0000259" key="5">
    <source>
        <dbReference type="Pfam" id="PF00108"/>
    </source>
</evidence>
<dbReference type="InterPro" id="IPR020616">
    <property type="entry name" value="Thiolase_N"/>
</dbReference>
<keyword evidence="3 4" id="KW-0012">Acyltransferase</keyword>
<evidence type="ECO:0000256" key="2">
    <source>
        <dbReference type="ARBA" id="ARBA00022679"/>
    </source>
</evidence>
<sequence>MSHAYIVSPLRTPVGKFGGSLAPLTASDLAAHVLRAVLERSGAPADSIDEVIVAQSYQSSEAPCIGRYAASLAGLPETVSGYAVDRRCGSGLQAVIDAAMQVQGGVADAVLVAGVESMSNIEYYTTDMRWGARLGSVSFHDRLDRGRVNSQPVSRYGVMAGGAAETAENLAKDYEIGREESDRFAARSHQLAAEAWASGRFEAEVVPVPVPQRKGEPKLFSRDEGIREDASFEAMAKLPALLRGGTVTAGNACQQNDAASACLVVSEAYLKTHGLEPMGRLAGWAAAGCDPLRMGIGPVPAVAKLLPRLGMTLSDLDLIEVNEAFAVQVLSVLKAWGIRGDDARVNVNGSGISLGHPIGATGVRILTTMLHEMRRRNARFGLETMCIGGGQGLAAVFERV</sequence>
<dbReference type="SUPFAM" id="SSF53901">
    <property type="entry name" value="Thiolase-like"/>
    <property type="match status" value="2"/>
</dbReference>
<dbReference type="InterPro" id="IPR020617">
    <property type="entry name" value="Thiolase_C"/>
</dbReference>
<evidence type="ECO:0000256" key="4">
    <source>
        <dbReference type="RuleBase" id="RU003557"/>
    </source>
</evidence>
<name>A0ABM8TNV2_9BURK</name>
<comment type="similarity">
    <text evidence="1 4">Belongs to the thiolase-like superfamily. Thiolase family.</text>
</comment>
<dbReference type="PANTHER" id="PTHR18919:SF107">
    <property type="entry name" value="ACETYL-COA ACETYLTRANSFERASE, CYTOSOLIC"/>
    <property type="match status" value="1"/>
</dbReference>
<dbReference type="GO" id="GO:0003985">
    <property type="term" value="F:acetyl-CoA C-acetyltransferase activity"/>
    <property type="evidence" value="ECO:0007669"/>
    <property type="project" value="UniProtKB-EC"/>
</dbReference>
<dbReference type="Gene3D" id="3.40.47.10">
    <property type="match status" value="2"/>
</dbReference>
<dbReference type="RefSeq" id="WP_211956168.1">
    <property type="nucleotide sequence ID" value="NZ_CAJPVI010000037.1"/>
</dbReference>
<dbReference type="PIRSF" id="PIRSF000429">
    <property type="entry name" value="Ac-CoA_Ac_transf"/>
    <property type="match status" value="1"/>
</dbReference>
<accession>A0ABM8TNV2</accession>
<protein>
    <submittedName>
        <fullName evidence="7">Acetyl-CoA acetyltransferase</fullName>
        <ecNumber evidence="7">2.3.1.9</ecNumber>
    </submittedName>
</protein>
<dbReference type="Pfam" id="PF00108">
    <property type="entry name" value="Thiolase_N"/>
    <property type="match status" value="1"/>
</dbReference>
<dbReference type="Proteomes" id="UP000672657">
    <property type="component" value="Unassembled WGS sequence"/>
</dbReference>
<feature type="domain" description="Thiolase C-terminal" evidence="6">
    <location>
        <begin position="276"/>
        <end position="399"/>
    </location>
</feature>